<gene>
    <name evidence="1" type="ORF">CYR32_09055</name>
</gene>
<dbReference type="AlphaFoldDB" id="A0A2N5E5R1"/>
<evidence type="ECO:0000313" key="2">
    <source>
        <dbReference type="Proteomes" id="UP000234503"/>
    </source>
</evidence>
<evidence type="ECO:0000313" key="1">
    <source>
        <dbReference type="EMBL" id="PLR36493.1"/>
    </source>
</evidence>
<accession>A0A2N5E5R1</accession>
<protein>
    <submittedName>
        <fullName evidence="1">Glutamate racemase</fullName>
    </submittedName>
</protein>
<dbReference type="EMBL" id="PJZH01000006">
    <property type="protein sequence ID" value="PLR36493.1"/>
    <property type="molecule type" value="Genomic_DNA"/>
</dbReference>
<name>A0A2N5E5R1_9GAMM</name>
<dbReference type="RefSeq" id="WP_101824067.1">
    <property type="nucleotide sequence ID" value="NZ_PJZH01000006.1"/>
</dbReference>
<dbReference type="Proteomes" id="UP000234503">
    <property type="component" value="Unassembled WGS sequence"/>
</dbReference>
<dbReference type="OrthoDB" id="6497321at2"/>
<sequence>MTIACFHTAASNVAVFDEAAHSLALPATRLSHLVMPHWLAEAEKSGGMTADQQARLAQLLHSLTPFFEAILITCSTLGPVAEAFSGSACPVLRTDKIVADALRARPGRSVVLCAAESTLAATTALFCPPDLPPEQHPAVQLIPGAWAAFKAGNQARYLSLVTEAAQQAYQQGAENVALAQVSMTPAVRGFPPSRRPLTSPHLALQHCLNR</sequence>
<comment type="caution">
    <text evidence="1">The sequence shown here is derived from an EMBL/GenBank/DDBJ whole genome shotgun (WGS) entry which is preliminary data.</text>
</comment>
<reference evidence="1 2" key="1">
    <citation type="submission" date="2017-12" db="EMBL/GenBank/DDBJ databases">
        <title>Characterization of six clinical isolates of Enterochimera gen. nov., a novel genus of the Yersiniaciae family and the three species Enterochimera arupensis sp. nov., Enterochimera coloradensis sp. nov, and Enterochimera californica sp. nov.</title>
        <authorList>
            <person name="Rossi A."/>
            <person name="Fisher M."/>
        </authorList>
    </citation>
    <scope>NUCLEOTIDE SEQUENCE [LARGE SCALE GENOMIC DNA]</scope>
    <source>
        <strain evidence="2">2016-Iso4</strain>
    </source>
</reference>
<keyword evidence="2" id="KW-1185">Reference proteome</keyword>
<proteinExistence type="predicted"/>
<organism evidence="1 2">
    <name type="scientific">Chimaeribacter coloradensis</name>
    <dbReference type="NCBI Taxonomy" id="2060068"/>
    <lineage>
        <taxon>Bacteria</taxon>
        <taxon>Pseudomonadati</taxon>
        <taxon>Pseudomonadota</taxon>
        <taxon>Gammaproteobacteria</taxon>
        <taxon>Enterobacterales</taxon>
        <taxon>Yersiniaceae</taxon>
        <taxon>Chimaeribacter</taxon>
    </lineage>
</organism>